<protein>
    <submittedName>
        <fullName evidence="2">Uncharacterized protein</fullName>
    </submittedName>
</protein>
<feature type="transmembrane region" description="Helical" evidence="1">
    <location>
        <begin position="141"/>
        <end position="160"/>
    </location>
</feature>
<evidence type="ECO:0000256" key="1">
    <source>
        <dbReference type="SAM" id="Phobius"/>
    </source>
</evidence>
<proteinExistence type="predicted"/>
<keyword evidence="1" id="KW-1133">Transmembrane helix</keyword>
<evidence type="ECO:0000313" key="2">
    <source>
        <dbReference type="EMBL" id="KAL0091779.1"/>
    </source>
</evidence>
<organism evidence="2 3">
    <name type="scientific">Phycomyces blakesleeanus</name>
    <dbReference type="NCBI Taxonomy" id="4837"/>
    <lineage>
        <taxon>Eukaryota</taxon>
        <taxon>Fungi</taxon>
        <taxon>Fungi incertae sedis</taxon>
        <taxon>Mucoromycota</taxon>
        <taxon>Mucoromycotina</taxon>
        <taxon>Mucoromycetes</taxon>
        <taxon>Mucorales</taxon>
        <taxon>Phycomycetaceae</taxon>
        <taxon>Phycomyces</taxon>
    </lineage>
</organism>
<reference evidence="2 3" key="1">
    <citation type="submission" date="2024-04" db="EMBL/GenBank/DDBJ databases">
        <title>Symmetric and asymmetric DNA N6-adenine methylation regulates different biological responses in Mucorales.</title>
        <authorList>
            <consortium name="Lawrence Berkeley National Laboratory"/>
            <person name="Lax C."/>
            <person name="Mondo S.J."/>
            <person name="Osorio-Concepcion M."/>
            <person name="Muszewska A."/>
            <person name="Corrochano-Luque M."/>
            <person name="Gutierrez G."/>
            <person name="Riley R."/>
            <person name="Lipzen A."/>
            <person name="Guo J."/>
            <person name="Hundley H."/>
            <person name="Amirebrahimi M."/>
            <person name="Ng V."/>
            <person name="Lorenzo-Gutierrez D."/>
            <person name="Binder U."/>
            <person name="Yang J."/>
            <person name="Song Y."/>
            <person name="Canovas D."/>
            <person name="Navarro E."/>
            <person name="Freitag M."/>
            <person name="Gabaldon T."/>
            <person name="Grigoriev I.V."/>
            <person name="Corrochano L.M."/>
            <person name="Nicolas F.E."/>
            <person name="Garre V."/>
        </authorList>
    </citation>
    <scope>NUCLEOTIDE SEQUENCE [LARGE SCALE GENOMIC DNA]</scope>
    <source>
        <strain evidence="2 3">L51</strain>
    </source>
</reference>
<comment type="caution">
    <text evidence="2">The sequence shown here is derived from an EMBL/GenBank/DDBJ whole genome shotgun (WGS) entry which is preliminary data.</text>
</comment>
<sequence>MYWIIKLEFLILKFFRKGKYFMDRYIKQTTLQNLACMPCQSCLAHTSNAVQKNRFCNRDTKYSICIRIFKRASNYANKSFCFFIYFFNWVCRFVCSYFNLYFGFISIYFDGAVLCSSNVFYQSLYWSSSDRPRDTITNCYLMARSVLYIYIYIHIHVYVFKIHYKIRDLPIDCLIVFCTSLGNLACRVCPEQIDLWTRC</sequence>
<keyword evidence="1" id="KW-0812">Transmembrane</keyword>
<dbReference type="Proteomes" id="UP001448207">
    <property type="component" value="Unassembled WGS sequence"/>
</dbReference>
<name>A0ABR3BAH2_PHYBL</name>
<gene>
    <name evidence="2" type="ORF">J3Q64DRAFT_1725274</name>
</gene>
<keyword evidence="3" id="KW-1185">Reference proteome</keyword>
<accession>A0ABR3BAH2</accession>
<keyword evidence="1" id="KW-0472">Membrane</keyword>
<dbReference type="EMBL" id="JBCLYO010000003">
    <property type="protein sequence ID" value="KAL0091779.1"/>
    <property type="molecule type" value="Genomic_DNA"/>
</dbReference>
<evidence type="ECO:0000313" key="3">
    <source>
        <dbReference type="Proteomes" id="UP001448207"/>
    </source>
</evidence>